<dbReference type="RefSeq" id="WP_142648896.1">
    <property type="nucleotide sequence ID" value="NZ_CP108085.1"/>
</dbReference>
<dbReference type="InterPro" id="IPR036390">
    <property type="entry name" value="WH_DNA-bd_sf"/>
</dbReference>
<feature type="domain" description="HTH crp-type" evidence="5">
    <location>
        <begin position="141"/>
        <end position="214"/>
    </location>
</feature>
<dbReference type="Pfam" id="PF13545">
    <property type="entry name" value="HTH_Crp_2"/>
    <property type="match status" value="1"/>
</dbReference>
<evidence type="ECO:0000313" key="6">
    <source>
        <dbReference type="EMBL" id="WUP77846.1"/>
    </source>
</evidence>
<dbReference type="InterPro" id="IPR018490">
    <property type="entry name" value="cNMP-bd_dom_sf"/>
</dbReference>
<accession>A0ABZ1SYW9</accession>
<gene>
    <name evidence="6" type="ORF">OG913_12840</name>
</gene>
<dbReference type="InterPro" id="IPR014710">
    <property type="entry name" value="RmlC-like_jellyroll"/>
</dbReference>
<dbReference type="CDD" id="cd00038">
    <property type="entry name" value="CAP_ED"/>
    <property type="match status" value="1"/>
</dbReference>
<dbReference type="SMART" id="SM00100">
    <property type="entry name" value="cNMP"/>
    <property type="match status" value="1"/>
</dbReference>
<evidence type="ECO:0000259" key="5">
    <source>
        <dbReference type="PROSITE" id="PS51063"/>
    </source>
</evidence>
<reference evidence="6" key="1">
    <citation type="submission" date="2022-10" db="EMBL/GenBank/DDBJ databases">
        <title>The complete genomes of actinobacterial strains from the NBC collection.</title>
        <authorList>
            <person name="Joergensen T.S."/>
            <person name="Alvarez Arevalo M."/>
            <person name="Sterndorff E.B."/>
            <person name="Faurdal D."/>
            <person name="Vuksanovic O."/>
            <person name="Mourched A.-S."/>
            <person name="Charusanti P."/>
            <person name="Shaw S."/>
            <person name="Blin K."/>
            <person name="Weber T."/>
        </authorList>
    </citation>
    <scope>NUCLEOTIDE SEQUENCE</scope>
    <source>
        <strain evidence="6">NBC_00254</strain>
    </source>
</reference>
<proteinExistence type="predicted"/>
<dbReference type="Gene3D" id="1.10.10.10">
    <property type="entry name" value="Winged helix-like DNA-binding domain superfamily/Winged helix DNA-binding domain"/>
    <property type="match status" value="1"/>
</dbReference>
<dbReference type="InterPro" id="IPR050397">
    <property type="entry name" value="Env_Response_Regulators"/>
</dbReference>
<evidence type="ECO:0000256" key="1">
    <source>
        <dbReference type="ARBA" id="ARBA00023015"/>
    </source>
</evidence>
<dbReference type="SUPFAM" id="SSF51206">
    <property type="entry name" value="cAMP-binding domain-like"/>
    <property type="match status" value="1"/>
</dbReference>
<dbReference type="Pfam" id="PF00027">
    <property type="entry name" value="cNMP_binding"/>
    <property type="match status" value="1"/>
</dbReference>
<keyword evidence="3" id="KW-0804">Transcription</keyword>
<dbReference type="InterPro" id="IPR000595">
    <property type="entry name" value="cNMP-bd_dom"/>
</dbReference>
<protein>
    <submittedName>
        <fullName evidence="6">Crp/Fnr family transcriptional regulator</fullName>
    </submittedName>
</protein>
<name>A0ABZ1SYW9_9ACTN</name>
<evidence type="ECO:0000256" key="2">
    <source>
        <dbReference type="ARBA" id="ARBA00023125"/>
    </source>
</evidence>
<dbReference type="PANTHER" id="PTHR24567">
    <property type="entry name" value="CRP FAMILY TRANSCRIPTIONAL REGULATORY PROTEIN"/>
    <property type="match status" value="1"/>
</dbReference>
<dbReference type="PANTHER" id="PTHR24567:SF68">
    <property type="entry name" value="DNA-BINDING TRANSCRIPTIONAL DUAL REGULATOR CRP"/>
    <property type="match status" value="1"/>
</dbReference>
<dbReference type="Proteomes" id="UP001432011">
    <property type="component" value="Chromosome"/>
</dbReference>
<evidence type="ECO:0000313" key="7">
    <source>
        <dbReference type="Proteomes" id="UP001432011"/>
    </source>
</evidence>
<dbReference type="PROSITE" id="PS51063">
    <property type="entry name" value="HTH_CRP_2"/>
    <property type="match status" value="1"/>
</dbReference>
<keyword evidence="7" id="KW-1185">Reference proteome</keyword>
<dbReference type="SUPFAM" id="SSF46785">
    <property type="entry name" value="Winged helix' DNA-binding domain"/>
    <property type="match status" value="1"/>
</dbReference>
<sequence length="224" mass="24765">MRRASGSLQVGERLRALCCTASDHTSVVRLNRNEHLYVCGEQASHLYIIISGRLKTVSVSRSGKECLLGIHTYGDLLGESCLLGGRRGETVTAMTPATLRKIPRANFLSALADDGLLEDFLCYLAHRLTEQQQVITSLVTADSEERLAHTLLRLARKLGTPKAGKLCIHDKITQEELSGMVGTTRSRVGYFLKRFRDSGLIESRPDAFLAVDEERLGDYMEAIS</sequence>
<dbReference type="Gene3D" id="2.60.120.10">
    <property type="entry name" value="Jelly Rolls"/>
    <property type="match status" value="1"/>
</dbReference>
<evidence type="ECO:0000259" key="4">
    <source>
        <dbReference type="PROSITE" id="PS50042"/>
    </source>
</evidence>
<dbReference type="PROSITE" id="PS50042">
    <property type="entry name" value="CNMP_BINDING_3"/>
    <property type="match status" value="1"/>
</dbReference>
<dbReference type="InterPro" id="IPR036388">
    <property type="entry name" value="WH-like_DNA-bd_sf"/>
</dbReference>
<evidence type="ECO:0000256" key="3">
    <source>
        <dbReference type="ARBA" id="ARBA00023163"/>
    </source>
</evidence>
<keyword evidence="2" id="KW-0238">DNA-binding</keyword>
<keyword evidence="1" id="KW-0805">Transcription regulation</keyword>
<feature type="domain" description="Cyclic nucleotide-binding" evidence="4">
    <location>
        <begin position="33"/>
        <end position="111"/>
    </location>
</feature>
<organism evidence="6 7">
    <name type="scientific">Microbispora hainanensis</name>
    <dbReference type="NCBI Taxonomy" id="568844"/>
    <lineage>
        <taxon>Bacteria</taxon>
        <taxon>Bacillati</taxon>
        <taxon>Actinomycetota</taxon>
        <taxon>Actinomycetes</taxon>
        <taxon>Streptosporangiales</taxon>
        <taxon>Streptosporangiaceae</taxon>
        <taxon>Microbispora</taxon>
    </lineage>
</organism>
<dbReference type="EMBL" id="CP108085">
    <property type="protein sequence ID" value="WUP77846.1"/>
    <property type="molecule type" value="Genomic_DNA"/>
</dbReference>
<dbReference type="InterPro" id="IPR012318">
    <property type="entry name" value="HTH_CRP"/>
</dbReference>